<evidence type="ECO:0000313" key="6">
    <source>
        <dbReference type="EMBL" id="RTI05348.1"/>
    </source>
</evidence>
<dbReference type="AlphaFoldDB" id="A0A430UM22"/>
<dbReference type="Proteomes" id="UP000287173">
    <property type="component" value="Unassembled WGS sequence"/>
</dbReference>
<comment type="caution">
    <text evidence="6">The sequence shown here is derived from an EMBL/GenBank/DDBJ whole genome shotgun (WGS) entry which is preliminary data.</text>
</comment>
<protein>
    <submittedName>
        <fullName evidence="6">Pilus assembly protein</fullName>
    </submittedName>
</protein>
<dbReference type="SUPFAM" id="SSF54523">
    <property type="entry name" value="Pili subunits"/>
    <property type="match status" value="1"/>
</dbReference>
<sequence length="114" mass="11810">MSARGLTLIELLIVLVILGILGTMSLPNLLAARRAAGEGVALAHAHNVLKAAWAHVAQDPATTPVGGDCTDGFTAGSYNVPDPGPGVASCQVAWTGQFFRVEVRSRSGRSFTLP</sequence>
<organism evidence="6 7">
    <name type="scientific">Thermus scotoductus</name>
    <dbReference type="NCBI Taxonomy" id="37636"/>
    <lineage>
        <taxon>Bacteria</taxon>
        <taxon>Thermotogati</taxon>
        <taxon>Deinococcota</taxon>
        <taxon>Deinococci</taxon>
        <taxon>Thermales</taxon>
        <taxon>Thermaceae</taxon>
        <taxon>Thermus</taxon>
    </lineage>
</organism>
<dbReference type="NCBIfam" id="TIGR02532">
    <property type="entry name" value="IV_pilin_GFxxxE"/>
    <property type="match status" value="1"/>
</dbReference>
<accession>A0A430UM22</accession>
<comment type="subcellular location">
    <subcellularLocation>
        <location evidence="1">Cell outer membrane</location>
        <topology evidence="1">Single-pass membrane protein</topology>
    </subcellularLocation>
    <subcellularLocation>
        <location evidence="2">Periplasm</location>
    </subcellularLocation>
</comment>
<evidence type="ECO:0000256" key="1">
    <source>
        <dbReference type="ARBA" id="ARBA00004203"/>
    </source>
</evidence>
<dbReference type="Gene3D" id="3.30.700.10">
    <property type="entry name" value="Glycoprotein, Type 4 Pilin"/>
    <property type="match status" value="1"/>
</dbReference>
<keyword evidence="3" id="KW-0574">Periplasm</keyword>
<dbReference type="GO" id="GO:0042597">
    <property type="term" value="C:periplasmic space"/>
    <property type="evidence" value="ECO:0007669"/>
    <property type="project" value="UniProtKB-SubCell"/>
</dbReference>
<name>A0A430UM22_THESC</name>
<dbReference type="Pfam" id="PF07963">
    <property type="entry name" value="N_methyl"/>
    <property type="match status" value="1"/>
</dbReference>
<keyword evidence="5" id="KW-0812">Transmembrane</keyword>
<dbReference type="InterPro" id="IPR012902">
    <property type="entry name" value="N_methyl_site"/>
</dbReference>
<evidence type="ECO:0000256" key="4">
    <source>
        <dbReference type="ARBA" id="ARBA00023237"/>
    </source>
</evidence>
<feature type="transmembrane region" description="Helical" evidence="5">
    <location>
        <begin position="6"/>
        <end position="26"/>
    </location>
</feature>
<gene>
    <name evidence="6" type="ORF">CSW30_11720</name>
</gene>
<dbReference type="InterPro" id="IPR045584">
    <property type="entry name" value="Pilin-like"/>
</dbReference>
<reference evidence="6 7" key="1">
    <citation type="journal article" date="2019" name="Extremophiles">
        <title>Biogeography of thermophiles and predominance of Thermus scotoductus in domestic water heaters.</title>
        <authorList>
            <person name="Wilpiszeski R.L."/>
            <person name="Zhang Z."/>
            <person name="House C.H."/>
        </authorList>
    </citation>
    <scope>NUCLEOTIDE SEQUENCE [LARGE SCALE GENOMIC DNA]</scope>
    <source>
        <strain evidence="6 7">17_S17</strain>
    </source>
</reference>
<keyword evidence="5" id="KW-0472">Membrane</keyword>
<proteinExistence type="predicted"/>
<evidence type="ECO:0000256" key="5">
    <source>
        <dbReference type="SAM" id="Phobius"/>
    </source>
</evidence>
<dbReference type="GO" id="GO:0009279">
    <property type="term" value="C:cell outer membrane"/>
    <property type="evidence" value="ECO:0007669"/>
    <property type="project" value="UniProtKB-SubCell"/>
</dbReference>
<dbReference type="PROSITE" id="PS00409">
    <property type="entry name" value="PROKAR_NTER_METHYL"/>
    <property type="match status" value="1"/>
</dbReference>
<keyword evidence="4" id="KW-0998">Cell outer membrane</keyword>
<evidence type="ECO:0000256" key="3">
    <source>
        <dbReference type="ARBA" id="ARBA00022764"/>
    </source>
</evidence>
<evidence type="ECO:0000313" key="7">
    <source>
        <dbReference type="Proteomes" id="UP000287173"/>
    </source>
</evidence>
<dbReference type="EMBL" id="PEMG01000436">
    <property type="protein sequence ID" value="RTI05348.1"/>
    <property type="molecule type" value="Genomic_DNA"/>
</dbReference>
<keyword evidence="5" id="KW-1133">Transmembrane helix</keyword>
<evidence type="ECO:0000256" key="2">
    <source>
        <dbReference type="ARBA" id="ARBA00004418"/>
    </source>
</evidence>